<dbReference type="InterPro" id="IPR036388">
    <property type="entry name" value="WH-like_DNA-bd_sf"/>
</dbReference>
<dbReference type="InterPro" id="IPR001845">
    <property type="entry name" value="HTH_ArsR_DNA-bd_dom"/>
</dbReference>
<gene>
    <name evidence="3" type="ORF">DK846_13540</name>
</gene>
<keyword evidence="4" id="KW-1185">Reference proteome</keyword>
<dbReference type="InterPro" id="IPR011991">
    <property type="entry name" value="ArsR-like_HTH"/>
</dbReference>
<feature type="domain" description="HTH crp-type" evidence="2">
    <location>
        <begin position="196"/>
        <end position="249"/>
    </location>
</feature>
<organism evidence="3 4">
    <name type="scientific">Methanospirillum lacunae</name>
    <dbReference type="NCBI Taxonomy" id="668570"/>
    <lineage>
        <taxon>Archaea</taxon>
        <taxon>Methanobacteriati</taxon>
        <taxon>Methanobacteriota</taxon>
        <taxon>Stenosarchaea group</taxon>
        <taxon>Methanomicrobia</taxon>
        <taxon>Methanomicrobiales</taxon>
        <taxon>Methanospirillaceae</taxon>
        <taxon>Methanospirillum</taxon>
    </lineage>
</organism>
<dbReference type="InterPro" id="IPR056504">
    <property type="entry name" value="HTH_HVO_0163_N"/>
</dbReference>
<evidence type="ECO:0000313" key="4">
    <source>
        <dbReference type="Proteomes" id="UP000245657"/>
    </source>
</evidence>
<dbReference type="GO" id="GO:0003677">
    <property type="term" value="F:DNA binding"/>
    <property type="evidence" value="ECO:0007669"/>
    <property type="project" value="InterPro"/>
</dbReference>
<evidence type="ECO:0000259" key="1">
    <source>
        <dbReference type="SMART" id="SM00418"/>
    </source>
</evidence>
<name>A0A2V2N037_9EURY</name>
<dbReference type="PANTHER" id="PTHR36216">
    <property type="entry name" value="TRANSCRIPTIONAL REGULATOR, TRMB"/>
    <property type="match status" value="1"/>
</dbReference>
<reference evidence="3 4" key="1">
    <citation type="submission" date="2018-05" db="EMBL/GenBank/DDBJ databases">
        <title>Draft genome of Methanospirillum lacunae Ki8-1.</title>
        <authorList>
            <person name="Dueholm M.S."/>
            <person name="Nielsen P.H."/>
            <person name="Bakmann L.F."/>
            <person name="Otzen D.E."/>
        </authorList>
    </citation>
    <scope>NUCLEOTIDE SEQUENCE [LARGE SCALE GENOMIC DNA]</scope>
    <source>
        <strain evidence="3 4">Ki8-1</strain>
    </source>
</reference>
<proteinExistence type="predicted"/>
<sequence>MKLLAGVMIIGFLMLAVCAGVSPFPMERKNACCTSDNSYGRPTCHMTMTSQGGIHTCSCKTAASSTTASTPTSSCNGSCGTLMATVTQPSSMLDRIRRYAVSGYRRITNRNLLEHESRRQIYDEIVASPGVDLRKLTDSTGMNESTLRYHLERLYDGGKIQTTTIGGVCHYFENHGKYSAEEQVLRSRMLTAASSRILMIIFRQPGLTRGELADLLGVAGPTVTRSVQNLTDDGLIRIEREGRFTRYYPEESVSGCFSRECNSSFMKDVTSGDRIYAK</sequence>
<dbReference type="EMBL" id="QGMY01000009">
    <property type="protein sequence ID" value="PWR70996.1"/>
    <property type="molecule type" value="Genomic_DNA"/>
</dbReference>
<dbReference type="Gene3D" id="1.10.10.10">
    <property type="entry name" value="Winged helix-like DNA-binding domain superfamily/Winged helix DNA-binding domain"/>
    <property type="match status" value="2"/>
</dbReference>
<dbReference type="InterPro" id="IPR000835">
    <property type="entry name" value="HTH_MarR-typ"/>
</dbReference>
<dbReference type="SUPFAM" id="SSF46785">
    <property type="entry name" value="Winged helix' DNA-binding domain"/>
    <property type="match status" value="2"/>
</dbReference>
<dbReference type="SMART" id="SM00418">
    <property type="entry name" value="HTH_ARSR"/>
    <property type="match status" value="1"/>
</dbReference>
<evidence type="ECO:0008006" key="5">
    <source>
        <dbReference type="Google" id="ProtNLM"/>
    </source>
</evidence>
<dbReference type="PROSITE" id="PS00042">
    <property type="entry name" value="HTH_CRP_1"/>
    <property type="match status" value="1"/>
</dbReference>
<dbReference type="Pfam" id="PF12802">
    <property type="entry name" value="MarR_2"/>
    <property type="match status" value="1"/>
</dbReference>
<evidence type="ECO:0000259" key="2">
    <source>
        <dbReference type="SMART" id="SM00419"/>
    </source>
</evidence>
<dbReference type="InterPro" id="IPR012318">
    <property type="entry name" value="HTH_CRP"/>
</dbReference>
<dbReference type="SMART" id="SM00419">
    <property type="entry name" value="HTH_CRP"/>
    <property type="match status" value="1"/>
</dbReference>
<dbReference type="Pfam" id="PF24266">
    <property type="entry name" value="HTH_HVO_0163_N"/>
    <property type="match status" value="1"/>
</dbReference>
<dbReference type="InterPro" id="IPR018335">
    <property type="entry name" value="Tscrpt_reg_HTH_Crp-type_CS"/>
</dbReference>
<comment type="caution">
    <text evidence="3">The sequence shown here is derived from an EMBL/GenBank/DDBJ whole genome shotgun (WGS) entry which is preliminary data.</text>
</comment>
<dbReference type="AlphaFoldDB" id="A0A2V2N037"/>
<dbReference type="Proteomes" id="UP000245657">
    <property type="component" value="Unassembled WGS sequence"/>
</dbReference>
<dbReference type="GO" id="GO:0003700">
    <property type="term" value="F:DNA-binding transcription factor activity"/>
    <property type="evidence" value="ECO:0007669"/>
    <property type="project" value="InterPro"/>
</dbReference>
<dbReference type="PANTHER" id="PTHR36216:SF1">
    <property type="entry name" value="HTH ARSR-TYPE DOMAIN-CONTAINING PROTEIN"/>
    <property type="match status" value="1"/>
</dbReference>
<dbReference type="CDD" id="cd00090">
    <property type="entry name" value="HTH_ARSR"/>
    <property type="match status" value="1"/>
</dbReference>
<accession>A0A2V2N037</accession>
<dbReference type="InterPro" id="IPR036390">
    <property type="entry name" value="WH_DNA-bd_sf"/>
</dbReference>
<evidence type="ECO:0000313" key="3">
    <source>
        <dbReference type="EMBL" id="PWR70996.1"/>
    </source>
</evidence>
<feature type="domain" description="HTH arsR-type" evidence="1">
    <location>
        <begin position="188"/>
        <end position="258"/>
    </location>
</feature>
<protein>
    <recommendedName>
        <fullName evidence="5">HTH arsR-type domain-containing protein</fullName>
    </recommendedName>
</protein>